<dbReference type="AlphaFoldDB" id="A0A5J4TLG4"/>
<comment type="caution">
    <text evidence="1">The sequence shown here is derived from an EMBL/GenBank/DDBJ whole genome shotgun (WGS) entry which is preliminary data.</text>
</comment>
<name>A0A5J4TLG4_9EUKA</name>
<gene>
    <name evidence="1" type="ORF">EZS28_045783</name>
</gene>
<evidence type="ECO:0000313" key="2">
    <source>
        <dbReference type="Proteomes" id="UP000324800"/>
    </source>
</evidence>
<dbReference type="EMBL" id="SNRW01029498">
    <property type="protein sequence ID" value="KAA6358690.1"/>
    <property type="molecule type" value="Genomic_DNA"/>
</dbReference>
<accession>A0A5J4TLG4</accession>
<sequence length="287" mass="33370">FTQTEIDELSQNYLIPPTGTFYRLLELTSRQWINGLEQSVYYSADLNLEAYRTALATDWTEISEGIYTRNSNPLYRIQIIQYGNNVVLGFYLAYLTYGTWDEMVLSSQSYFQTYTGYDYDFREFLPEFSGTAFSVKINRHPHGEIGIQYTITGTDFNVESLASFLKTIGYQDYYDRDGNYYLASYQFDPDYAWDRGLYLSLHEIEPGTITLDVTVISSGGKQESSVFFSRTDLKDTGKKLFTGILYETSNSRNPWCPHIINRWGKYPTCGRHPPCQQARRWCLLVFE</sequence>
<feature type="non-terminal residue" evidence="1">
    <location>
        <position position="1"/>
    </location>
</feature>
<organism evidence="1 2">
    <name type="scientific">Streblomastix strix</name>
    <dbReference type="NCBI Taxonomy" id="222440"/>
    <lineage>
        <taxon>Eukaryota</taxon>
        <taxon>Metamonada</taxon>
        <taxon>Preaxostyla</taxon>
        <taxon>Oxymonadida</taxon>
        <taxon>Streblomastigidae</taxon>
        <taxon>Streblomastix</taxon>
    </lineage>
</organism>
<dbReference type="Proteomes" id="UP000324800">
    <property type="component" value="Unassembled WGS sequence"/>
</dbReference>
<protein>
    <submittedName>
        <fullName evidence="1">Uncharacterized protein</fullName>
    </submittedName>
</protein>
<proteinExistence type="predicted"/>
<reference evidence="1 2" key="1">
    <citation type="submission" date="2019-03" db="EMBL/GenBank/DDBJ databases">
        <title>Single cell metagenomics reveals metabolic interactions within the superorganism composed of flagellate Streblomastix strix and complex community of Bacteroidetes bacteria on its surface.</title>
        <authorList>
            <person name="Treitli S.C."/>
            <person name="Kolisko M."/>
            <person name="Husnik F."/>
            <person name="Keeling P."/>
            <person name="Hampl V."/>
        </authorList>
    </citation>
    <scope>NUCLEOTIDE SEQUENCE [LARGE SCALE GENOMIC DNA]</scope>
    <source>
        <strain evidence="1">ST1C</strain>
    </source>
</reference>
<evidence type="ECO:0000313" key="1">
    <source>
        <dbReference type="EMBL" id="KAA6358690.1"/>
    </source>
</evidence>